<feature type="non-terminal residue" evidence="8">
    <location>
        <position position="1"/>
    </location>
</feature>
<feature type="domain" description="Trichome birefringence-like C-terminal" evidence="6">
    <location>
        <begin position="10"/>
        <end position="168"/>
    </location>
</feature>
<dbReference type="GO" id="GO:0009834">
    <property type="term" value="P:plant-type secondary cell wall biogenesis"/>
    <property type="evidence" value="ECO:0007669"/>
    <property type="project" value="TreeGrafter"/>
</dbReference>
<evidence type="ECO:0000256" key="3">
    <source>
        <dbReference type="ARBA" id="ARBA00022692"/>
    </source>
</evidence>
<name>A0A1U7VQ33_NICSY</name>
<evidence type="ECO:0000256" key="5">
    <source>
        <dbReference type="ARBA" id="ARBA00023136"/>
    </source>
</evidence>
<dbReference type="STRING" id="4096.A0A1U7VQ33"/>
<dbReference type="Pfam" id="PF13839">
    <property type="entry name" value="PC-Esterase"/>
    <property type="match status" value="1"/>
</dbReference>
<dbReference type="PANTHER" id="PTHR13533">
    <property type="entry name" value="N-ACETYLNEURAMINATE 9-O-ACETYLTRANSFERASE"/>
    <property type="match status" value="1"/>
</dbReference>
<reference evidence="7" key="1">
    <citation type="journal article" date="2013" name="Genome Biol.">
        <title>Reference genomes and transcriptomes of Nicotiana sylvestris and Nicotiana tomentosiformis.</title>
        <authorList>
            <person name="Sierro N."/>
            <person name="Battey J.N."/>
            <person name="Ouadi S."/>
            <person name="Bovet L."/>
            <person name="Goepfert S."/>
            <person name="Bakaher N."/>
            <person name="Peitsch M.C."/>
            <person name="Ivanov N.V."/>
        </authorList>
    </citation>
    <scope>NUCLEOTIDE SEQUENCE [LARGE SCALE GENOMIC DNA]</scope>
</reference>
<keyword evidence="4" id="KW-1133">Transmembrane helix</keyword>
<evidence type="ECO:0000256" key="2">
    <source>
        <dbReference type="ARBA" id="ARBA00007727"/>
    </source>
</evidence>
<keyword evidence="7" id="KW-1185">Reference proteome</keyword>
<dbReference type="eggNOG" id="ENOG502QRJ5">
    <property type="taxonomic scope" value="Eukaryota"/>
</dbReference>
<gene>
    <name evidence="8" type="primary">LOC104220784</name>
</gene>
<dbReference type="GO" id="GO:0045492">
    <property type="term" value="P:xylan biosynthetic process"/>
    <property type="evidence" value="ECO:0007669"/>
    <property type="project" value="TreeGrafter"/>
</dbReference>
<dbReference type="Proteomes" id="UP000189701">
    <property type="component" value="Unplaced"/>
</dbReference>
<reference evidence="8" key="2">
    <citation type="submission" date="2025-08" db="UniProtKB">
        <authorList>
            <consortium name="RefSeq"/>
        </authorList>
    </citation>
    <scope>IDENTIFICATION</scope>
    <source>
        <tissue evidence="8">Leaf</tissue>
    </source>
</reference>
<accession>A0A1U7VQ33</accession>
<dbReference type="GO" id="GO:0005794">
    <property type="term" value="C:Golgi apparatus"/>
    <property type="evidence" value="ECO:0007669"/>
    <property type="project" value="UniProtKB-ARBA"/>
</dbReference>
<dbReference type="GO" id="GO:0010411">
    <property type="term" value="P:xyloglucan metabolic process"/>
    <property type="evidence" value="ECO:0007669"/>
    <property type="project" value="TreeGrafter"/>
</dbReference>
<comment type="similarity">
    <text evidence="2">Belongs to the PC-esterase family. TBL subfamily.</text>
</comment>
<sequence>TPLRPPKSAPGWAYRFPNTNTTILYYRSASLCVIEPFNVTDPAPESAMNLDQPSAFLRKYLDQFDVVVLNTGHHWNGGKVNANRWVMHVNGKLVVDRMLAEIGNAKNFTVYSIAIWLDSQIASHPQLKAFFRTISPIHILNGDWTTGGRCDNNVPLIKGNEVQLEESSDPVIGGAVN</sequence>
<dbReference type="InterPro" id="IPR026057">
    <property type="entry name" value="TBL_C"/>
</dbReference>
<evidence type="ECO:0000256" key="1">
    <source>
        <dbReference type="ARBA" id="ARBA00004370"/>
    </source>
</evidence>
<proteinExistence type="inferred from homology"/>
<comment type="subcellular location">
    <subcellularLocation>
        <location evidence="1">Membrane</location>
    </subcellularLocation>
</comment>
<dbReference type="GO" id="GO:0016020">
    <property type="term" value="C:membrane"/>
    <property type="evidence" value="ECO:0007669"/>
    <property type="project" value="UniProtKB-SubCell"/>
</dbReference>
<evidence type="ECO:0000313" key="8">
    <source>
        <dbReference type="RefSeq" id="XP_009770017.1"/>
    </source>
</evidence>
<dbReference type="RefSeq" id="XP_009770017.1">
    <property type="nucleotide sequence ID" value="XM_009771715.1"/>
</dbReference>
<dbReference type="GO" id="GO:0016407">
    <property type="term" value="F:acetyltransferase activity"/>
    <property type="evidence" value="ECO:0007669"/>
    <property type="project" value="TreeGrafter"/>
</dbReference>
<evidence type="ECO:0000313" key="7">
    <source>
        <dbReference type="Proteomes" id="UP000189701"/>
    </source>
</evidence>
<keyword evidence="5" id="KW-0472">Membrane</keyword>
<dbReference type="PANTHER" id="PTHR13533:SF16">
    <property type="entry name" value="PROTEIN TRICHOME BIREFRINGENCE-LIKE 14-RELATED"/>
    <property type="match status" value="1"/>
</dbReference>
<evidence type="ECO:0000259" key="6">
    <source>
        <dbReference type="Pfam" id="PF13839"/>
    </source>
</evidence>
<dbReference type="AlphaFoldDB" id="A0A1U7VQ33"/>
<protein>
    <submittedName>
        <fullName evidence="8">Protein trichome birefringence-like 14</fullName>
    </submittedName>
</protein>
<organism evidence="7 8">
    <name type="scientific">Nicotiana sylvestris</name>
    <name type="common">Wood tobacco</name>
    <name type="synonym">South American tobacco</name>
    <dbReference type="NCBI Taxonomy" id="4096"/>
    <lineage>
        <taxon>Eukaryota</taxon>
        <taxon>Viridiplantae</taxon>
        <taxon>Streptophyta</taxon>
        <taxon>Embryophyta</taxon>
        <taxon>Tracheophyta</taxon>
        <taxon>Spermatophyta</taxon>
        <taxon>Magnoliopsida</taxon>
        <taxon>eudicotyledons</taxon>
        <taxon>Gunneridae</taxon>
        <taxon>Pentapetalae</taxon>
        <taxon>asterids</taxon>
        <taxon>lamiids</taxon>
        <taxon>Solanales</taxon>
        <taxon>Solanaceae</taxon>
        <taxon>Nicotianoideae</taxon>
        <taxon>Nicotianeae</taxon>
        <taxon>Nicotiana</taxon>
    </lineage>
</organism>
<keyword evidence="3" id="KW-0812">Transmembrane</keyword>
<evidence type="ECO:0000256" key="4">
    <source>
        <dbReference type="ARBA" id="ARBA00022989"/>
    </source>
</evidence>